<evidence type="ECO:0000313" key="1">
    <source>
        <dbReference type="EMBL" id="RGS44674.1"/>
    </source>
</evidence>
<gene>
    <name evidence="1" type="ORF">DWX92_10285</name>
</gene>
<proteinExistence type="predicted"/>
<dbReference type="Proteomes" id="UP000285274">
    <property type="component" value="Unassembled WGS sequence"/>
</dbReference>
<dbReference type="AlphaFoldDB" id="A0A412IX78"/>
<dbReference type="EMBL" id="QRVM01000060">
    <property type="protein sequence ID" value="RGS44674.1"/>
    <property type="molecule type" value="Genomic_DNA"/>
</dbReference>
<protein>
    <submittedName>
        <fullName evidence="1">Uncharacterized protein</fullName>
    </submittedName>
</protein>
<organism evidence="1 2">
    <name type="scientific">Holdemanella biformis</name>
    <dbReference type="NCBI Taxonomy" id="1735"/>
    <lineage>
        <taxon>Bacteria</taxon>
        <taxon>Bacillati</taxon>
        <taxon>Bacillota</taxon>
        <taxon>Erysipelotrichia</taxon>
        <taxon>Erysipelotrichales</taxon>
        <taxon>Erysipelotrichaceae</taxon>
        <taxon>Holdemanella</taxon>
    </lineage>
</organism>
<comment type="caution">
    <text evidence="1">The sequence shown here is derived from an EMBL/GenBank/DDBJ whole genome shotgun (WGS) entry which is preliminary data.</text>
</comment>
<accession>A0A412IX78</accession>
<dbReference type="RefSeq" id="WP_118320539.1">
    <property type="nucleotide sequence ID" value="NZ_QRVM01000060.1"/>
</dbReference>
<evidence type="ECO:0000313" key="2">
    <source>
        <dbReference type="Proteomes" id="UP000285274"/>
    </source>
</evidence>
<name>A0A412IX78_9FIRM</name>
<sequence length="95" mass="10167">MNKILCRFEKITDASFKVLYTVETNDLKSFAGVSGSVSMTLELNVFISKELQGSLVVDATKVLANAIKCALLIIIIIAGFKTGMLSPEILGVALS</sequence>
<reference evidence="1 2" key="1">
    <citation type="submission" date="2018-08" db="EMBL/GenBank/DDBJ databases">
        <title>A genome reference for cultivated species of the human gut microbiota.</title>
        <authorList>
            <person name="Zou Y."/>
            <person name="Xue W."/>
            <person name="Luo G."/>
        </authorList>
    </citation>
    <scope>NUCLEOTIDE SEQUENCE [LARGE SCALE GENOMIC DNA]</scope>
    <source>
        <strain evidence="1 2">AF22-10AC</strain>
    </source>
</reference>